<dbReference type="PANTHER" id="PTHR48098:SF1">
    <property type="entry name" value="DIACYLGLYCEROL ACYLTRANSFERASE_MYCOLYLTRANSFERASE AG85A"/>
    <property type="match status" value="1"/>
</dbReference>
<dbReference type="EMBL" id="DXBP01000032">
    <property type="protein sequence ID" value="HIZ41930.1"/>
    <property type="molecule type" value="Genomic_DNA"/>
</dbReference>
<dbReference type="Proteomes" id="UP000824048">
    <property type="component" value="Unassembled WGS sequence"/>
</dbReference>
<protein>
    <recommendedName>
        <fullName evidence="3">S-formylglutathione hydrolase</fullName>
    </recommendedName>
</protein>
<dbReference type="InterPro" id="IPR000801">
    <property type="entry name" value="Esterase-like"/>
</dbReference>
<accession>A0A9D2J9C1</accession>
<reference evidence="1" key="1">
    <citation type="journal article" date="2021" name="PeerJ">
        <title>Extensive microbial diversity within the chicken gut microbiome revealed by metagenomics and culture.</title>
        <authorList>
            <person name="Gilroy R."/>
            <person name="Ravi A."/>
            <person name="Getino M."/>
            <person name="Pursley I."/>
            <person name="Horton D.L."/>
            <person name="Alikhan N.F."/>
            <person name="Baker D."/>
            <person name="Gharbi K."/>
            <person name="Hall N."/>
            <person name="Watson M."/>
            <person name="Adriaenssens E.M."/>
            <person name="Foster-Nyarko E."/>
            <person name="Jarju S."/>
            <person name="Secka A."/>
            <person name="Antonio M."/>
            <person name="Oren A."/>
            <person name="Chaudhuri R.R."/>
            <person name="La Ragione R."/>
            <person name="Hildebrand F."/>
            <person name="Pallen M.J."/>
        </authorList>
    </citation>
    <scope>NUCLEOTIDE SEQUENCE</scope>
    <source>
        <strain evidence="1">ChiSxjej1B13-11774</strain>
    </source>
</reference>
<dbReference type="InterPro" id="IPR029058">
    <property type="entry name" value="AB_hydrolase_fold"/>
</dbReference>
<evidence type="ECO:0000313" key="2">
    <source>
        <dbReference type="Proteomes" id="UP000824048"/>
    </source>
</evidence>
<dbReference type="Pfam" id="PF00756">
    <property type="entry name" value="Esterase"/>
    <property type="match status" value="1"/>
</dbReference>
<comment type="caution">
    <text evidence="1">The sequence shown here is derived from an EMBL/GenBank/DDBJ whole genome shotgun (WGS) entry which is preliminary data.</text>
</comment>
<proteinExistence type="predicted"/>
<evidence type="ECO:0008006" key="3">
    <source>
        <dbReference type="Google" id="ProtNLM"/>
    </source>
</evidence>
<organism evidence="1 2">
    <name type="scientific">Candidatus Gemmiger excrementigallinarum</name>
    <dbReference type="NCBI Taxonomy" id="2838609"/>
    <lineage>
        <taxon>Bacteria</taxon>
        <taxon>Bacillati</taxon>
        <taxon>Bacillota</taxon>
        <taxon>Clostridia</taxon>
        <taxon>Eubacteriales</taxon>
        <taxon>Gemmiger</taxon>
    </lineage>
</organism>
<dbReference type="Gene3D" id="3.40.50.1820">
    <property type="entry name" value="alpha/beta hydrolase"/>
    <property type="match status" value="1"/>
</dbReference>
<dbReference type="AlphaFoldDB" id="A0A9D2J9C1"/>
<evidence type="ECO:0000313" key="1">
    <source>
        <dbReference type="EMBL" id="HIZ41930.1"/>
    </source>
</evidence>
<name>A0A9D2J9C1_9FIRM</name>
<dbReference type="SUPFAM" id="SSF53474">
    <property type="entry name" value="alpha/beta-Hydrolases"/>
    <property type="match status" value="1"/>
</dbReference>
<gene>
    <name evidence="1" type="ORF">H9811_05130</name>
</gene>
<dbReference type="PANTHER" id="PTHR48098">
    <property type="entry name" value="ENTEROCHELIN ESTERASE-RELATED"/>
    <property type="match status" value="1"/>
</dbReference>
<dbReference type="InterPro" id="IPR050583">
    <property type="entry name" value="Mycobacterial_A85_antigen"/>
</dbReference>
<reference evidence="1" key="2">
    <citation type="submission" date="2021-04" db="EMBL/GenBank/DDBJ databases">
        <authorList>
            <person name="Gilroy R."/>
        </authorList>
    </citation>
    <scope>NUCLEOTIDE SEQUENCE</scope>
    <source>
        <strain evidence="1">ChiSxjej1B13-11774</strain>
    </source>
</reference>
<sequence>MANFRLYYYSEVLKMKVGVNVIIPENTWGHSLADRPKDYRYPVLWLQSGGGFDYTDWQRYTALELYASQAGVAVVCSGTYCSGYMDTIHGDFKYFSQLSIETPRVVRHLFPLSEDPQQNFLAGFSMGGYGSLKWLVRDPEQFGAIGLFSGLKNVADLPIDDGMQDGNDEFYMFASAFGKQEYIVNTENDICYMIDKQMAAGKKFPRAYMATGVEDAHYQDNVTFMNKYAAQGIDVYRTIDHGYHNWEYCDKHVKKYLDWLVAEGKIKETFVRASE</sequence>
<dbReference type="GO" id="GO:0016747">
    <property type="term" value="F:acyltransferase activity, transferring groups other than amino-acyl groups"/>
    <property type="evidence" value="ECO:0007669"/>
    <property type="project" value="TreeGrafter"/>
</dbReference>